<evidence type="ECO:0000313" key="2">
    <source>
        <dbReference type="EMBL" id="RJF70433.1"/>
    </source>
</evidence>
<keyword evidence="2" id="KW-0540">Nuclease</keyword>
<protein>
    <submittedName>
        <fullName evidence="2">Uma2 family endonuclease</fullName>
    </submittedName>
</protein>
<name>A0A418V2W7_RHOPL</name>
<dbReference type="AlphaFoldDB" id="A0A418V2W7"/>
<dbReference type="Proteomes" id="UP000285523">
    <property type="component" value="Unassembled WGS sequence"/>
</dbReference>
<gene>
    <name evidence="2" type="ORF">D4Q52_16605</name>
</gene>
<dbReference type="InterPro" id="IPR008538">
    <property type="entry name" value="Uma2"/>
</dbReference>
<dbReference type="GO" id="GO:0004519">
    <property type="term" value="F:endonuclease activity"/>
    <property type="evidence" value="ECO:0007669"/>
    <property type="project" value="UniProtKB-KW"/>
</dbReference>
<dbReference type="Gene3D" id="3.90.1570.10">
    <property type="entry name" value="tt1808, chain A"/>
    <property type="match status" value="1"/>
</dbReference>
<dbReference type="EMBL" id="QYYD01000017">
    <property type="protein sequence ID" value="RJF70433.1"/>
    <property type="molecule type" value="Genomic_DNA"/>
</dbReference>
<keyword evidence="2" id="KW-0378">Hydrolase</keyword>
<dbReference type="CDD" id="cd06260">
    <property type="entry name" value="DUF820-like"/>
    <property type="match status" value="1"/>
</dbReference>
<dbReference type="SUPFAM" id="SSF52980">
    <property type="entry name" value="Restriction endonuclease-like"/>
    <property type="match status" value="1"/>
</dbReference>
<dbReference type="PANTHER" id="PTHR36558">
    <property type="entry name" value="GLR1098 PROTEIN"/>
    <property type="match status" value="1"/>
</dbReference>
<reference evidence="2 3" key="1">
    <citation type="submission" date="2018-09" db="EMBL/GenBank/DDBJ databases">
        <title>Draft genome sequence of Rhodopseudomonas palustris 2.1.18.</title>
        <authorList>
            <person name="Robertson S.L."/>
            <person name="Meyer T.E."/>
            <person name="Kyndt J.A."/>
        </authorList>
    </citation>
    <scope>NUCLEOTIDE SEQUENCE [LARGE SCALE GENOMIC DNA]</scope>
    <source>
        <strain evidence="2 3">2.1.18</strain>
    </source>
</reference>
<keyword evidence="2" id="KW-0255">Endonuclease</keyword>
<dbReference type="InterPro" id="IPR012296">
    <property type="entry name" value="Nuclease_put_TT1808"/>
</dbReference>
<dbReference type="PANTHER" id="PTHR36558:SF1">
    <property type="entry name" value="RESTRICTION ENDONUCLEASE DOMAIN-CONTAINING PROTEIN-RELATED"/>
    <property type="match status" value="1"/>
</dbReference>
<proteinExistence type="predicted"/>
<dbReference type="InterPro" id="IPR011335">
    <property type="entry name" value="Restrct_endonuc-II-like"/>
</dbReference>
<evidence type="ECO:0000259" key="1">
    <source>
        <dbReference type="Pfam" id="PF05685"/>
    </source>
</evidence>
<evidence type="ECO:0000313" key="3">
    <source>
        <dbReference type="Proteomes" id="UP000285523"/>
    </source>
</evidence>
<feature type="domain" description="Putative restriction endonuclease" evidence="1">
    <location>
        <begin position="22"/>
        <end position="188"/>
    </location>
</feature>
<dbReference type="Pfam" id="PF05685">
    <property type="entry name" value="Uma2"/>
    <property type="match status" value="1"/>
</dbReference>
<comment type="caution">
    <text evidence="2">The sequence shown here is derived from an EMBL/GenBank/DDBJ whole genome shotgun (WGS) entry which is preliminary data.</text>
</comment>
<dbReference type="RefSeq" id="WP_119857686.1">
    <property type="nucleotide sequence ID" value="NZ_QYYD01000017.1"/>
</dbReference>
<organism evidence="2 3">
    <name type="scientific">Rhodopseudomonas palustris</name>
    <dbReference type="NCBI Taxonomy" id="1076"/>
    <lineage>
        <taxon>Bacteria</taxon>
        <taxon>Pseudomonadati</taxon>
        <taxon>Pseudomonadota</taxon>
        <taxon>Alphaproteobacteria</taxon>
        <taxon>Hyphomicrobiales</taxon>
        <taxon>Nitrobacteraceae</taxon>
        <taxon>Rhodopseudomonas</taxon>
    </lineage>
</organism>
<accession>A0A418V2W7</accession>
<dbReference type="OrthoDB" id="155284at2"/>
<sequence>MGLALQDRLSGRMTGAEFRLFQQSRPDHERWELIAGAPVMMTPPTIAHNWIATNLSRLLNEALAAHDPSRIAIQRTGIELGTGDFRPEPDVCVIEADFGLGQRFVERVYLLAEVVSASDEVLAVPGTQERWIEAKRKIYRAHRPCEAVLIVRQDRIEAEIDLRIGDNWQSSTLSGGETELHLPAFGLQCGLGDLYDGTPLRPRSQAISTCSTTP</sequence>